<comment type="subcellular location">
    <subcellularLocation>
        <location evidence="1">Membrane</location>
        <topology evidence="1">Multi-pass membrane protein</topology>
    </subcellularLocation>
</comment>
<name>A0ABS7PBC2_9SPHN</name>
<dbReference type="PANTHER" id="PTHR10846">
    <property type="entry name" value="SODIUM/POTASSIUM/CALCIUM EXCHANGER"/>
    <property type="match status" value="1"/>
</dbReference>
<dbReference type="InterPro" id="IPR044880">
    <property type="entry name" value="NCX_ion-bd_dom_sf"/>
</dbReference>
<dbReference type="NCBIfam" id="TIGR00367">
    <property type="entry name" value="calcium/sodium antiporter"/>
    <property type="match status" value="1"/>
</dbReference>
<protein>
    <submittedName>
        <fullName evidence="7">Calcium/sodium antiporter</fullName>
    </submittedName>
</protein>
<dbReference type="Gene3D" id="6.10.280.80">
    <property type="entry name" value="NCX, peripheral helical region"/>
    <property type="match status" value="1"/>
</dbReference>
<dbReference type="EMBL" id="JAHWXP010000001">
    <property type="protein sequence ID" value="MBY8336359.1"/>
    <property type="molecule type" value="Genomic_DNA"/>
</dbReference>
<feature type="domain" description="Sodium/calcium exchanger membrane region" evidence="6">
    <location>
        <begin position="4"/>
        <end position="143"/>
    </location>
</feature>
<feature type="transmembrane region" description="Helical" evidence="5">
    <location>
        <begin position="104"/>
        <end position="120"/>
    </location>
</feature>
<feature type="transmembrane region" description="Helical" evidence="5">
    <location>
        <begin position="78"/>
        <end position="97"/>
    </location>
</feature>
<feature type="transmembrane region" description="Helical" evidence="5">
    <location>
        <begin position="197"/>
        <end position="218"/>
    </location>
</feature>
<dbReference type="InterPro" id="IPR004481">
    <property type="entry name" value="K/Na/Ca-exchanger"/>
</dbReference>
<evidence type="ECO:0000256" key="1">
    <source>
        <dbReference type="ARBA" id="ARBA00004141"/>
    </source>
</evidence>
<feature type="transmembrane region" description="Helical" evidence="5">
    <location>
        <begin position="126"/>
        <end position="143"/>
    </location>
</feature>
<keyword evidence="2 5" id="KW-0812">Transmembrane</keyword>
<dbReference type="InterPro" id="IPR004837">
    <property type="entry name" value="NaCa_Exmemb"/>
</dbReference>
<feature type="transmembrane region" description="Helical" evidence="5">
    <location>
        <begin position="265"/>
        <end position="283"/>
    </location>
</feature>
<dbReference type="RefSeq" id="WP_222824023.1">
    <property type="nucleotide sequence ID" value="NZ_JAHWXP010000001.1"/>
</dbReference>
<feature type="domain" description="Sodium/calcium exchanger membrane region" evidence="6">
    <location>
        <begin position="166"/>
        <end position="306"/>
    </location>
</feature>
<keyword evidence="3 5" id="KW-1133">Transmembrane helix</keyword>
<organism evidence="7 8">
    <name type="scientific">Alteriqipengyuania abyssalis</name>
    <dbReference type="NCBI Taxonomy" id="2860200"/>
    <lineage>
        <taxon>Bacteria</taxon>
        <taxon>Pseudomonadati</taxon>
        <taxon>Pseudomonadota</taxon>
        <taxon>Alphaproteobacteria</taxon>
        <taxon>Sphingomonadales</taxon>
        <taxon>Erythrobacteraceae</taxon>
        <taxon>Alteriqipengyuania</taxon>
    </lineage>
</organism>
<evidence type="ECO:0000313" key="7">
    <source>
        <dbReference type="EMBL" id="MBY8336359.1"/>
    </source>
</evidence>
<keyword evidence="4 5" id="KW-0472">Membrane</keyword>
<dbReference type="PANTHER" id="PTHR10846:SF8">
    <property type="entry name" value="INNER MEMBRANE PROTEIN YRBG"/>
    <property type="match status" value="1"/>
</dbReference>
<feature type="transmembrane region" description="Helical" evidence="5">
    <location>
        <begin position="230"/>
        <end position="253"/>
    </location>
</feature>
<evidence type="ECO:0000259" key="6">
    <source>
        <dbReference type="Pfam" id="PF01699"/>
    </source>
</evidence>
<dbReference type="Proteomes" id="UP000759298">
    <property type="component" value="Unassembled WGS sequence"/>
</dbReference>
<dbReference type="Pfam" id="PF01699">
    <property type="entry name" value="Na_Ca_ex"/>
    <property type="match status" value="2"/>
</dbReference>
<accession>A0ABS7PBC2</accession>
<dbReference type="Gene3D" id="1.20.1420.30">
    <property type="entry name" value="NCX, central ion-binding region"/>
    <property type="match status" value="1"/>
</dbReference>
<gene>
    <name evidence="7" type="ORF">KYN89_04800</name>
</gene>
<evidence type="ECO:0000313" key="8">
    <source>
        <dbReference type="Proteomes" id="UP000759298"/>
    </source>
</evidence>
<keyword evidence="8" id="KW-1185">Reference proteome</keyword>
<comment type="caution">
    <text evidence="7">The sequence shown here is derived from an EMBL/GenBank/DDBJ whole genome shotgun (WGS) entry which is preliminary data.</text>
</comment>
<evidence type="ECO:0000256" key="3">
    <source>
        <dbReference type="ARBA" id="ARBA00022989"/>
    </source>
</evidence>
<feature type="transmembrane region" description="Helical" evidence="5">
    <location>
        <begin position="290"/>
        <end position="307"/>
    </location>
</feature>
<evidence type="ECO:0000256" key="2">
    <source>
        <dbReference type="ARBA" id="ARBA00022692"/>
    </source>
</evidence>
<reference evidence="7 8" key="1">
    <citation type="submission" date="2021-07" db="EMBL/GenBank/DDBJ databases">
        <title>Alteriqipengyuania abyssalis NZ-12B nov, sp.nov isolated from deep sea sponge in pacific ocean.</title>
        <authorList>
            <person name="Tareen S."/>
            <person name="Wink J."/>
        </authorList>
    </citation>
    <scope>NUCLEOTIDE SEQUENCE [LARGE SCALE GENOMIC DNA]</scope>
    <source>
        <strain evidence="7 8">NZ-12B</strain>
    </source>
</reference>
<evidence type="ECO:0000256" key="4">
    <source>
        <dbReference type="ARBA" id="ARBA00023136"/>
    </source>
</evidence>
<proteinExistence type="predicted"/>
<evidence type="ECO:0000256" key="5">
    <source>
        <dbReference type="SAM" id="Phobius"/>
    </source>
</evidence>
<sequence>MTGSLILIAIGLVALAGGGELLVRGAVGIANKLGVSTLFTGLVIVGAATSMPEMVASVQAVLSGSPEIAWGNIVGSNIANSLLILGGAALVAPIVLAGVGRRDSVVALLLTLIVWGIAWLRIGSPFIGVGLLAALVIYIVWRYRHPPAQAEAEAEETAAPSNFALSLLFFALGVAALVLGGRWLVTGAIDIASDLGVSQAVIGLTIVAVGTSLPELAASAVAAFRGHAELALGNVLGSNIFNLLLIGGVTMSVSGTSLPPELLQYGWPICAASALLLVLMCRFMNRIGRLFGLLMLGGFAANTALAFS</sequence>
<feature type="transmembrane region" description="Helical" evidence="5">
    <location>
        <begin position="163"/>
        <end position="185"/>
    </location>
</feature>